<dbReference type="PANTHER" id="PTHR31673">
    <property type="entry name" value="PROTEIN COBRA"/>
    <property type="match status" value="1"/>
</dbReference>
<dbReference type="Pfam" id="PF00226">
    <property type="entry name" value="DnaJ"/>
    <property type="match status" value="1"/>
</dbReference>
<dbReference type="Proteomes" id="UP001396334">
    <property type="component" value="Unassembled WGS sequence"/>
</dbReference>
<feature type="compositionally biased region" description="Basic and acidic residues" evidence="4">
    <location>
        <begin position="290"/>
        <end position="299"/>
    </location>
</feature>
<dbReference type="SUPFAM" id="SSF46565">
    <property type="entry name" value="Chaperone J-domain"/>
    <property type="match status" value="1"/>
</dbReference>
<dbReference type="SMART" id="SM00271">
    <property type="entry name" value="DnaJ"/>
    <property type="match status" value="1"/>
</dbReference>
<comment type="caution">
    <text evidence="7">The sequence shown here is derived from an EMBL/GenBank/DDBJ whole genome shotgun (WGS) entry which is preliminary data.</text>
</comment>
<dbReference type="EMBL" id="JBBPBN010000021">
    <property type="protein sequence ID" value="KAK9015473.1"/>
    <property type="molecule type" value="Genomic_DNA"/>
</dbReference>
<dbReference type="Gene3D" id="1.10.287.110">
    <property type="entry name" value="DnaJ domain"/>
    <property type="match status" value="1"/>
</dbReference>
<accession>A0ABR2RRP1</accession>
<proteinExistence type="inferred from homology"/>
<comment type="similarity">
    <text evidence="1">Belongs to the COBRA family.</text>
</comment>
<feature type="compositionally biased region" description="Basic and acidic residues" evidence="4">
    <location>
        <begin position="307"/>
        <end position="320"/>
    </location>
</feature>
<dbReference type="Pfam" id="PF04833">
    <property type="entry name" value="COBRA"/>
    <property type="match status" value="1"/>
</dbReference>
<evidence type="ECO:0000259" key="6">
    <source>
        <dbReference type="PROSITE" id="PS50076"/>
    </source>
</evidence>
<reference evidence="7 8" key="1">
    <citation type="journal article" date="2024" name="G3 (Bethesda)">
        <title>Genome assembly of Hibiscus sabdariffa L. provides insights into metabolisms of medicinal natural products.</title>
        <authorList>
            <person name="Kim T."/>
        </authorList>
    </citation>
    <scope>NUCLEOTIDE SEQUENCE [LARGE SCALE GENOMIC DNA]</scope>
    <source>
        <strain evidence="7">TK-2024</strain>
        <tissue evidence="7">Old leaves</tissue>
    </source>
</reference>
<keyword evidence="5" id="KW-1133">Transmembrane helix</keyword>
<evidence type="ECO:0000256" key="2">
    <source>
        <dbReference type="ARBA" id="ARBA00022729"/>
    </source>
</evidence>
<protein>
    <recommendedName>
        <fullName evidence="6">J domain-containing protein</fullName>
    </recommendedName>
</protein>
<sequence>MVDERAQTTEQGDCSKFKGNVPHCCKKTPTVVDILPGVPYNQQITNCSKSGVLTVWGQDPQVAVSAFQVSLRLVNTLNKTIKLPKNFMLLDPGPGYTCHPTKADDTGIFYGTKFYNDLLMEVGSFGNVQSEKSLIAGVLKGFTAGLGNPITNYTPQIVMHYDVLSSGSALLSARDYHETLGVRKNATASEIKKAYFELAKKLHPDVNKDDPKAAKKFREVYGAYEVLKDRAAYDQEKKRSNSGFSEEGSDPFKSRNFYGSDDDPFEHMRNNSGFSEEGSDPSKSGNFRNAGHDPFEQQRHSSGFSKASHDAGHDRFEPKQKKSGISNPFKSMDFRDVCTVAVVVGLLYAWRRGWVKMELEVGVTCVGCACQLFDKELFRRMLRKAYEARALIFLILVILFVCYRL</sequence>
<dbReference type="InterPro" id="IPR006918">
    <property type="entry name" value="COBRA_pln"/>
</dbReference>
<keyword evidence="2" id="KW-0732">Signal</keyword>
<keyword evidence="3" id="KW-0325">Glycoprotein</keyword>
<organism evidence="7 8">
    <name type="scientific">Hibiscus sabdariffa</name>
    <name type="common">roselle</name>
    <dbReference type="NCBI Taxonomy" id="183260"/>
    <lineage>
        <taxon>Eukaryota</taxon>
        <taxon>Viridiplantae</taxon>
        <taxon>Streptophyta</taxon>
        <taxon>Embryophyta</taxon>
        <taxon>Tracheophyta</taxon>
        <taxon>Spermatophyta</taxon>
        <taxon>Magnoliopsida</taxon>
        <taxon>eudicotyledons</taxon>
        <taxon>Gunneridae</taxon>
        <taxon>Pentapetalae</taxon>
        <taxon>rosids</taxon>
        <taxon>malvids</taxon>
        <taxon>Malvales</taxon>
        <taxon>Malvaceae</taxon>
        <taxon>Malvoideae</taxon>
        <taxon>Hibiscus</taxon>
    </lineage>
</organism>
<dbReference type="CDD" id="cd06257">
    <property type="entry name" value="DnaJ"/>
    <property type="match status" value="1"/>
</dbReference>
<keyword evidence="8" id="KW-1185">Reference proteome</keyword>
<evidence type="ECO:0000256" key="1">
    <source>
        <dbReference type="ARBA" id="ARBA00005507"/>
    </source>
</evidence>
<keyword evidence="5" id="KW-0812">Transmembrane</keyword>
<dbReference type="PANTHER" id="PTHR31673:SF23">
    <property type="entry name" value="COBRA-LIKE PROTEIN 4"/>
    <property type="match status" value="1"/>
</dbReference>
<name>A0ABR2RRP1_9ROSI</name>
<evidence type="ECO:0000256" key="4">
    <source>
        <dbReference type="SAM" id="MobiDB-lite"/>
    </source>
</evidence>
<dbReference type="InterPro" id="IPR001623">
    <property type="entry name" value="DnaJ_domain"/>
</dbReference>
<feature type="region of interest" description="Disordered" evidence="4">
    <location>
        <begin position="235"/>
        <end position="324"/>
    </location>
</feature>
<gene>
    <name evidence="7" type="ORF">V6N11_006579</name>
</gene>
<evidence type="ECO:0000313" key="8">
    <source>
        <dbReference type="Proteomes" id="UP001396334"/>
    </source>
</evidence>
<feature type="domain" description="J" evidence="6">
    <location>
        <begin position="175"/>
        <end position="243"/>
    </location>
</feature>
<evidence type="ECO:0000313" key="7">
    <source>
        <dbReference type="EMBL" id="KAK9015473.1"/>
    </source>
</evidence>
<feature type="transmembrane region" description="Helical" evidence="5">
    <location>
        <begin position="386"/>
        <end position="403"/>
    </location>
</feature>
<evidence type="ECO:0000256" key="3">
    <source>
        <dbReference type="ARBA" id="ARBA00023180"/>
    </source>
</evidence>
<keyword evidence="5" id="KW-0472">Membrane</keyword>
<dbReference type="PROSITE" id="PS50076">
    <property type="entry name" value="DNAJ_2"/>
    <property type="match status" value="1"/>
</dbReference>
<dbReference type="InterPro" id="IPR036869">
    <property type="entry name" value="J_dom_sf"/>
</dbReference>
<evidence type="ECO:0000256" key="5">
    <source>
        <dbReference type="SAM" id="Phobius"/>
    </source>
</evidence>
<dbReference type="PRINTS" id="PR00625">
    <property type="entry name" value="JDOMAIN"/>
</dbReference>